<evidence type="ECO:0000256" key="1">
    <source>
        <dbReference type="ARBA" id="ARBA00022676"/>
    </source>
</evidence>
<protein>
    <recommendedName>
        <fullName evidence="5">Glycosyltransferase</fullName>
    </recommendedName>
</protein>
<comment type="caution">
    <text evidence="3">The sequence shown here is derived from an EMBL/GenBank/DDBJ whole genome shotgun (WGS) entry which is preliminary data.</text>
</comment>
<reference evidence="3 4" key="1">
    <citation type="journal article" date="2023" name="Plants (Basel)">
        <title>Bridging the Gap: Combining Genomics and Transcriptomics Approaches to Understand Stylosanthes scabra, an Orphan Legume from the Brazilian Caatinga.</title>
        <authorList>
            <person name="Ferreira-Neto J.R.C."/>
            <person name="da Silva M.D."/>
            <person name="Binneck E."/>
            <person name="de Melo N.F."/>
            <person name="da Silva R.H."/>
            <person name="de Melo A.L.T.M."/>
            <person name="Pandolfi V."/>
            <person name="Bustamante F.O."/>
            <person name="Brasileiro-Vidal A.C."/>
            <person name="Benko-Iseppon A.M."/>
        </authorList>
    </citation>
    <scope>NUCLEOTIDE SEQUENCE [LARGE SCALE GENOMIC DNA]</scope>
    <source>
        <tissue evidence="3">Leaves</tissue>
    </source>
</reference>
<dbReference type="PANTHER" id="PTHR48046">
    <property type="entry name" value="UDP-GLYCOSYLTRANSFERASE 72E1"/>
    <property type="match status" value="1"/>
</dbReference>
<accession>A0ABU6VII1</accession>
<keyword evidence="2" id="KW-0808">Transferase</keyword>
<evidence type="ECO:0008006" key="5">
    <source>
        <dbReference type="Google" id="ProtNLM"/>
    </source>
</evidence>
<dbReference type="EMBL" id="JASCZI010151348">
    <property type="protein sequence ID" value="MED6172235.1"/>
    <property type="molecule type" value="Genomic_DNA"/>
</dbReference>
<name>A0ABU6VII1_9FABA</name>
<keyword evidence="1" id="KW-0328">Glycosyltransferase</keyword>
<dbReference type="InterPro" id="IPR002213">
    <property type="entry name" value="UDP_glucos_trans"/>
</dbReference>
<evidence type="ECO:0000313" key="3">
    <source>
        <dbReference type="EMBL" id="MED6172235.1"/>
    </source>
</evidence>
<keyword evidence="4" id="KW-1185">Reference proteome</keyword>
<gene>
    <name evidence="3" type="ORF">PIB30_048154</name>
</gene>
<organism evidence="3 4">
    <name type="scientific">Stylosanthes scabra</name>
    <dbReference type="NCBI Taxonomy" id="79078"/>
    <lineage>
        <taxon>Eukaryota</taxon>
        <taxon>Viridiplantae</taxon>
        <taxon>Streptophyta</taxon>
        <taxon>Embryophyta</taxon>
        <taxon>Tracheophyta</taxon>
        <taxon>Spermatophyta</taxon>
        <taxon>Magnoliopsida</taxon>
        <taxon>eudicotyledons</taxon>
        <taxon>Gunneridae</taxon>
        <taxon>Pentapetalae</taxon>
        <taxon>rosids</taxon>
        <taxon>fabids</taxon>
        <taxon>Fabales</taxon>
        <taxon>Fabaceae</taxon>
        <taxon>Papilionoideae</taxon>
        <taxon>50 kb inversion clade</taxon>
        <taxon>dalbergioids sensu lato</taxon>
        <taxon>Dalbergieae</taxon>
        <taxon>Pterocarpus clade</taxon>
        <taxon>Stylosanthes</taxon>
    </lineage>
</organism>
<dbReference type="Proteomes" id="UP001341840">
    <property type="component" value="Unassembled WGS sequence"/>
</dbReference>
<proteinExistence type="predicted"/>
<dbReference type="SUPFAM" id="SSF53756">
    <property type="entry name" value="UDP-Glycosyltransferase/glycogen phosphorylase"/>
    <property type="match status" value="1"/>
</dbReference>
<dbReference type="Pfam" id="PF00201">
    <property type="entry name" value="UDPGT"/>
    <property type="match status" value="1"/>
</dbReference>
<dbReference type="PANTHER" id="PTHR48046:SF4">
    <property type="entry name" value="GLYCOSYLTRANSFERASE"/>
    <property type="match status" value="1"/>
</dbReference>
<dbReference type="CDD" id="cd03784">
    <property type="entry name" value="GT1_Gtf-like"/>
    <property type="match status" value="1"/>
</dbReference>
<evidence type="ECO:0000256" key="2">
    <source>
        <dbReference type="ARBA" id="ARBA00022679"/>
    </source>
</evidence>
<sequence>MENKVEAQFSPKKPHVAFLPSPGLGHVTPLFELAKILVTNHGFHATFLNITTEASSAQNNLLHSPNLPHHLHIVDLPPIDISNLINSQTPGITHLCINTNESLKCLNKVLNQLPNKPQALVIDIFCTQAFDACKDAVPNIPVFTFFTASARPLALSLFLPQLDRDVEGEFVDLPHPVQVPGCEPVQIKGMLDQIMNRKSDEYKWYLHHISRLPMAAGILVNTWEDLEPVTLRALQEHAFYHNIPIPPVHPIGPVIKETEPVTQTGSECIAWLNKQPSNSVLFVSFGSGGILTTKQQNELAWGLQLSGQRFLWVVRPPSDDSNATSFFNAGNDDSNYVGSYLPKDFVEKTRKRSMLVTSWAPQMKILRHPSTASFLTHCGWNSVLESVANGVPMIAWPLYAEQRMNAMMVEEEIGVGVKVAVGEGGLVGREEVERVVKMVMVEGGKRKAIK</sequence>
<evidence type="ECO:0000313" key="4">
    <source>
        <dbReference type="Proteomes" id="UP001341840"/>
    </source>
</evidence>
<dbReference type="Gene3D" id="3.40.50.2000">
    <property type="entry name" value="Glycogen Phosphorylase B"/>
    <property type="match status" value="2"/>
</dbReference>